<protein>
    <submittedName>
        <fullName evidence="1">Uncharacterized protein</fullName>
    </submittedName>
</protein>
<sequence length="86" mass="9687">MARLSSAPVTITEDINDPNSALVEHVIQRVRASFGETEVENETDEAQAEMANDIPKDKNDTAEANVNRFLKIQKMIRDIIDILSCW</sequence>
<keyword evidence="2" id="KW-1185">Reference proteome</keyword>
<dbReference type="OrthoDB" id="10298885at2759"/>
<comment type="caution">
    <text evidence="1">The sequence shown here is derived from an EMBL/GenBank/DDBJ whole genome shotgun (WGS) entry which is preliminary data.</text>
</comment>
<accession>A0A367K8Z0</accession>
<reference evidence="1 2" key="1">
    <citation type="journal article" date="2018" name="G3 (Bethesda)">
        <title>Phylogenetic and Phylogenomic Definition of Rhizopus Species.</title>
        <authorList>
            <person name="Gryganskyi A.P."/>
            <person name="Golan J."/>
            <person name="Dolatabadi S."/>
            <person name="Mondo S."/>
            <person name="Robb S."/>
            <person name="Idnurm A."/>
            <person name="Muszewska A."/>
            <person name="Steczkiewicz K."/>
            <person name="Masonjones S."/>
            <person name="Liao H.L."/>
            <person name="Gajdeczka M.T."/>
            <person name="Anike F."/>
            <person name="Vuek A."/>
            <person name="Anishchenko I.M."/>
            <person name="Voigt K."/>
            <person name="de Hoog G.S."/>
            <person name="Smith M.E."/>
            <person name="Heitman J."/>
            <person name="Vilgalys R."/>
            <person name="Stajich J.E."/>
        </authorList>
    </citation>
    <scope>NUCLEOTIDE SEQUENCE [LARGE SCALE GENOMIC DNA]</scope>
    <source>
        <strain evidence="1 2">CBS 357.93</strain>
    </source>
</reference>
<evidence type="ECO:0000313" key="2">
    <source>
        <dbReference type="Proteomes" id="UP000252139"/>
    </source>
</evidence>
<proteinExistence type="predicted"/>
<gene>
    <name evidence="1" type="ORF">CU097_005857</name>
</gene>
<dbReference type="Proteomes" id="UP000252139">
    <property type="component" value="Unassembled WGS sequence"/>
</dbReference>
<dbReference type="EMBL" id="PJQL01000185">
    <property type="protein sequence ID" value="RCH98589.1"/>
    <property type="molecule type" value="Genomic_DNA"/>
</dbReference>
<organism evidence="1 2">
    <name type="scientific">Rhizopus azygosporus</name>
    <name type="common">Rhizopus microsporus var. azygosporus</name>
    <dbReference type="NCBI Taxonomy" id="86630"/>
    <lineage>
        <taxon>Eukaryota</taxon>
        <taxon>Fungi</taxon>
        <taxon>Fungi incertae sedis</taxon>
        <taxon>Mucoromycota</taxon>
        <taxon>Mucoromycotina</taxon>
        <taxon>Mucoromycetes</taxon>
        <taxon>Mucorales</taxon>
        <taxon>Mucorineae</taxon>
        <taxon>Rhizopodaceae</taxon>
        <taxon>Rhizopus</taxon>
    </lineage>
</organism>
<evidence type="ECO:0000313" key="1">
    <source>
        <dbReference type="EMBL" id="RCH98589.1"/>
    </source>
</evidence>
<name>A0A367K8Z0_RHIAZ</name>
<dbReference type="AlphaFoldDB" id="A0A367K8Z0"/>